<comment type="similarity">
    <text evidence="3 10 13">Belongs to the IPP transferase family.</text>
</comment>
<evidence type="ECO:0000256" key="12">
    <source>
        <dbReference type="RuleBase" id="RU003784"/>
    </source>
</evidence>
<evidence type="ECO:0000313" key="15">
    <source>
        <dbReference type="Proteomes" id="UP001501612"/>
    </source>
</evidence>
<dbReference type="PANTHER" id="PTHR11088:SF60">
    <property type="entry name" value="TRNA DIMETHYLALLYLTRANSFERASE"/>
    <property type="match status" value="1"/>
</dbReference>
<comment type="cofactor">
    <cofactor evidence="1 10">
        <name>Mg(2+)</name>
        <dbReference type="ChEBI" id="CHEBI:18420"/>
    </cofactor>
</comment>
<gene>
    <name evidence="10 14" type="primary">miaA</name>
    <name evidence="14" type="ORF">GCM10009737_23070</name>
</gene>
<keyword evidence="7 10" id="KW-0067">ATP-binding</keyword>
<sequence>MTETALPPIVAVVGPTAAGKSDLAVDLALAVDGEVVNTDAMQLYRGMDIGTAKLTPAERRGVPHHLLDVLEVTETASVAAFQREARAVVADVRARGRVPVLVGGSALYTRAVLDRMEFPGTDPALRARLEGELETAGVAALHARLAEVDPAAAAGIEPGNGRRVVRALEVVELTGRPFAASLPVPAYVAEPTLQLGVAVDRPTLDARIERRVEAMYDAGLLDEVARLLERGLADGLTASRAIGYREAAAHLAGDLSLEEARERTVVATRRFVRRQEAWFRRDERIVWVDGPDAALSAIGLARTGAPA</sequence>
<evidence type="ECO:0000256" key="1">
    <source>
        <dbReference type="ARBA" id="ARBA00001946"/>
    </source>
</evidence>
<evidence type="ECO:0000256" key="7">
    <source>
        <dbReference type="ARBA" id="ARBA00022840"/>
    </source>
</evidence>
<dbReference type="InterPro" id="IPR027417">
    <property type="entry name" value="P-loop_NTPase"/>
</dbReference>
<comment type="caution">
    <text evidence="10">Lacks conserved residue(s) required for the propagation of feature annotation.</text>
</comment>
<evidence type="ECO:0000256" key="8">
    <source>
        <dbReference type="ARBA" id="ARBA00022842"/>
    </source>
</evidence>
<evidence type="ECO:0000256" key="6">
    <source>
        <dbReference type="ARBA" id="ARBA00022741"/>
    </source>
</evidence>
<dbReference type="Gene3D" id="1.10.20.140">
    <property type="match status" value="1"/>
</dbReference>
<dbReference type="EC" id="2.5.1.75" evidence="10"/>
<keyword evidence="6 10" id="KW-0547">Nucleotide-binding</keyword>
<comment type="caution">
    <text evidence="14">The sequence shown here is derived from an EMBL/GenBank/DDBJ whole genome shotgun (WGS) entry which is preliminary data.</text>
</comment>
<comment type="subunit">
    <text evidence="10">Monomer.</text>
</comment>
<dbReference type="PANTHER" id="PTHR11088">
    <property type="entry name" value="TRNA DIMETHYLALLYLTRANSFERASE"/>
    <property type="match status" value="1"/>
</dbReference>
<evidence type="ECO:0000256" key="9">
    <source>
        <dbReference type="ARBA" id="ARBA00049563"/>
    </source>
</evidence>
<evidence type="ECO:0000313" key="14">
    <source>
        <dbReference type="EMBL" id="GAA1920916.1"/>
    </source>
</evidence>
<dbReference type="InterPro" id="IPR018022">
    <property type="entry name" value="IPT"/>
</dbReference>
<dbReference type="Gene3D" id="3.40.50.300">
    <property type="entry name" value="P-loop containing nucleotide triphosphate hydrolases"/>
    <property type="match status" value="1"/>
</dbReference>
<organism evidence="14 15">
    <name type="scientific">Nocardioides lentus</name>
    <dbReference type="NCBI Taxonomy" id="338077"/>
    <lineage>
        <taxon>Bacteria</taxon>
        <taxon>Bacillati</taxon>
        <taxon>Actinomycetota</taxon>
        <taxon>Actinomycetes</taxon>
        <taxon>Propionibacteriales</taxon>
        <taxon>Nocardioidaceae</taxon>
        <taxon>Nocardioides</taxon>
    </lineage>
</organism>
<evidence type="ECO:0000256" key="3">
    <source>
        <dbReference type="ARBA" id="ARBA00005842"/>
    </source>
</evidence>
<proteinExistence type="inferred from homology"/>
<dbReference type="Pfam" id="PF01715">
    <property type="entry name" value="IPPT"/>
    <property type="match status" value="1"/>
</dbReference>
<feature type="binding site" evidence="10">
    <location>
        <begin position="14"/>
        <end position="21"/>
    </location>
    <ligand>
        <name>ATP</name>
        <dbReference type="ChEBI" id="CHEBI:30616"/>
    </ligand>
</feature>
<dbReference type="SUPFAM" id="SSF52540">
    <property type="entry name" value="P-loop containing nucleoside triphosphate hydrolases"/>
    <property type="match status" value="1"/>
</dbReference>
<comment type="catalytic activity">
    <reaction evidence="9 10 11">
        <text>adenosine(37) in tRNA + dimethylallyl diphosphate = N(6)-dimethylallyladenosine(37) in tRNA + diphosphate</text>
        <dbReference type="Rhea" id="RHEA:26482"/>
        <dbReference type="Rhea" id="RHEA-COMP:10162"/>
        <dbReference type="Rhea" id="RHEA-COMP:10375"/>
        <dbReference type="ChEBI" id="CHEBI:33019"/>
        <dbReference type="ChEBI" id="CHEBI:57623"/>
        <dbReference type="ChEBI" id="CHEBI:74411"/>
        <dbReference type="ChEBI" id="CHEBI:74415"/>
        <dbReference type="EC" id="2.5.1.75"/>
    </reaction>
</comment>
<dbReference type="Proteomes" id="UP001501612">
    <property type="component" value="Unassembled WGS sequence"/>
</dbReference>
<reference evidence="14 15" key="1">
    <citation type="journal article" date="2019" name="Int. J. Syst. Evol. Microbiol.">
        <title>The Global Catalogue of Microorganisms (GCM) 10K type strain sequencing project: providing services to taxonomists for standard genome sequencing and annotation.</title>
        <authorList>
            <consortium name="The Broad Institute Genomics Platform"/>
            <consortium name="The Broad Institute Genome Sequencing Center for Infectious Disease"/>
            <person name="Wu L."/>
            <person name="Ma J."/>
        </authorList>
    </citation>
    <scope>NUCLEOTIDE SEQUENCE [LARGE SCALE GENOMIC DNA]</scope>
    <source>
        <strain evidence="14 15">JCM 14046</strain>
    </source>
</reference>
<keyword evidence="15" id="KW-1185">Reference proteome</keyword>
<dbReference type="RefSeq" id="WP_344007298.1">
    <property type="nucleotide sequence ID" value="NZ_BAAAMY010000005.1"/>
</dbReference>
<protein>
    <recommendedName>
        <fullName evidence="10">tRNA dimethylallyltransferase</fullName>
        <ecNumber evidence="10">2.5.1.75</ecNumber>
    </recommendedName>
    <alternativeName>
        <fullName evidence="10">Dimethylallyl diphosphate:tRNA dimethylallyltransferase</fullName>
        <shortName evidence="10">DMAPP:tRNA dimethylallyltransferase</shortName>
        <shortName evidence="10">DMATase</shortName>
    </alternativeName>
    <alternativeName>
        <fullName evidence="10">Isopentenyl-diphosphate:tRNA isopentenyltransferase</fullName>
        <shortName evidence="10">IPP transferase</shortName>
        <shortName evidence="10">IPPT</shortName>
        <shortName evidence="10">IPTase</shortName>
    </alternativeName>
</protein>
<evidence type="ECO:0000256" key="4">
    <source>
        <dbReference type="ARBA" id="ARBA00022679"/>
    </source>
</evidence>
<evidence type="ECO:0000256" key="13">
    <source>
        <dbReference type="RuleBase" id="RU003785"/>
    </source>
</evidence>
<dbReference type="HAMAP" id="MF_00185">
    <property type="entry name" value="IPP_trans"/>
    <property type="match status" value="1"/>
</dbReference>
<feature type="binding site" evidence="10">
    <location>
        <begin position="16"/>
        <end position="21"/>
    </location>
    <ligand>
        <name>substrate</name>
    </ligand>
</feature>
<feature type="site" description="Interaction with substrate tRNA" evidence="10">
    <location>
        <position position="126"/>
    </location>
</feature>
<keyword evidence="4 10" id="KW-0808">Transferase</keyword>
<keyword evidence="5 10" id="KW-0819">tRNA processing</keyword>
<evidence type="ECO:0000256" key="2">
    <source>
        <dbReference type="ARBA" id="ARBA00003213"/>
    </source>
</evidence>
<name>A0ABN2PG49_9ACTN</name>
<feature type="site" description="Interaction with substrate tRNA" evidence="10">
    <location>
        <position position="105"/>
    </location>
</feature>
<dbReference type="NCBIfam" id="TIGR00174">
    <property type="entry name" value="miaA"/>
    <property type="match status" value="1"/>
</dbReference>
<evidence type="ECO:0000256" key="10">
    <source>
        <dbReference type="HAMAP-Rule" id="MF_00185"/>
    </source>
</evidence>
<evidence type="ECO:0000256" key="11">
    <source>
        <dbReference type="RuleBase" id="RU003783"/>
    </source>
</evidence>
<keyword evidence="8 10" id="KW-0460">Magnesium</keyword>
<evidence type="ECO:0000256" key="5">
    <source>
        <dbReference type="ARBA" id="ARBA00022694"/>
    </source>
</evidence>
<accession>A0ABN2PG49</accession>
<dbReference type="InterPro" id="IPR039657">
    <property type="entry name" value="Dimethylallyltransferase"/>
</dbReference>
<comment type="function">
    <text evidence="2 10 12">Catalyzes the transfer of a dimethylallyl group onto the adenine at position 37 in tRNAs that read codons beginning with uridine, leading to the formation of N6-(dimethylallyl)adenosine (i(6)A).</text>
</comment>
<dbReference type="EMBL" id="BAAAMY010000005">
    <property type="protein sequence ID" value="GAA1920916.1"/>
    <property type="molecule type" value="Genomic_DNA"/>
</dbReference>